<evidence type="ECO:0000313" key="3">
    <source>
        <dbReference type="Proteomes" id="UP000439903"/>
    </source>
</evidence>
<protein>
    <submittedName>
        <fullName evidence="2">Uncharacterized protein</fullName>
    </submittedName>
</protein>
<accession>A0A8H3XCM2</accession>
<sequence length="107" mass="11709">MSSNKKTAITKTNETNTTPKTNDATTTSNNTTTSMTNDSNTPKTNDSNAPTTNDSNAFGVVIPVGYVPRSYSPRSCKYKDKVDHSLDSYMWYSTGDADCSDQDDYDP</sequence>
<evidence type="ECO:0000256" key="1">
    <source>
        <dbReference type="SAM" id="MobiDB-lite"/>
    </source>
</evidence>
<keyword evidence="3" id="KW-1185">Reference proteome</keyword>
<feature type="compositionally biased region" description="Low complexity" evidence="1">
    <location>
        <begin position="1"/>
        <end position="41"/>
    </location>
</feature>
<dbReference type="EMBL" id="WTPW01001223">
    <property type="protein sequence ID" value="KAF0448992.1"/>
    <property type="molecule type" value="Genomic_DNA"/>
</dbReference>
<dbReference type="Proteomes" id="UP000439903">
    <property type="component" value="Unassembled WGS sequence"/>
</dbReference>
<proteinExistence type="predicted"/>
<feature type="compositionally biased region" description="Polar residues" evidence="1">
    <location>
        <begin position="42"/>
        <end position="56"/>
    </location>
</feature>
<name>A0A8H3XCM2_GIGMA</name>
<comment type="caution">
    <text evidence="2">The sequence shown here is derived from an EMBL/GenBank/DDBJ whole genome shotgun (WGS) entry which is preliminary data.</text>
</comment>
<gene>
    <name evidence="2" type="ORF">F8M41_002612</name>
</gene>
<reference evidence="2 3" key="1">
    <citation type="journal article" date="2019" name="Environ. Microbiol.">
        <title>At the nexus of three kingdoms: the genome of the mycorrhizal fungus Gigaspora margarita provides insights into plant, endobacterial and fungal interactions.</title>
        <authorList>
            <person name="Venice F."/>
            <person name="Ghignone S."/>
            <person name="Salvioli di Fossalunga A."/>
            <person name="Amselem J."/>
            <person name="Novero M."/>
            <person name="Xianan X."/>
            <person name="Sedzielewska Toro K."/>
            <person name="Morin E."/>
            <person name="Lipzen A."/>
            <person name="Grigoriev I.V."/>
            <person name="Henrissat B."/>
            <person name="Martin F.M."/>
            <person name="Bonfante P."/>
        </authorList>
    </citation>
    <scope>NUCLEOTIDE SEQUENCE [LARGE SCALE GENOMIC DNA]</scope>
    <source>
        <strain evidence="2 3">BEG34</strain>
    </source>
</reference>
<evidence type="ECO:0000313" key="2">
    <source>
        <dbReference type="EMBL" id="KAF0448992.1"/>
    </source>
</evidence>
<dbReference type="AlphaFoldDB" id="A0A8H3XCM2"/>
<organism evidence="2 3">
    <name type="scientific">Gigaspora margarita</name>
    <dbReference type="NCBI Taxonomy" id="4874"/>
    <lineage>
        <taxon>Eukaryota</taxon>
        <taxon>Fungi</taxon>
        <taxon>Fungi incertae sedis</taxon>
        <taxon>Mucoromycota</taxon>
        <taxon>Glomeromycotina</taxon>
        <taxon>Glomeromycetes</taxon>
        <taxon>Diversisporales</taxon>
        <taxon>Gigasporaceae</taxon>
        <taxon>Gigaspora</taxon>
    </lineage>
</organism>
<feature type="region of interest" description="Disordered" evidence="1">
    <location>
        <begin position="1"/>
        <end position="58"/>
    </location>
</feature>